<dbReference type="InterPro" id="IPR043129">
    <property type="entry name" value="ATPase_NBD"/>
</dbReference>
<comment type="caution">
    <text evidence="2">The sequence shown here is derived from an EMBL/GenBank/DDBJ whole genome shotgun (WGS) entry which is preliminary data.</text>
</comment>
<name>A0AAN6UZ15_9PEZI</name>
<dbReference type="InterPro" id="IPR005338">
    <property type="entry name" value="Anhydro_N_Ac-Mur_kinase"/>
</dbReference>
<accession>A0AAN6UZ15</accession>
<dbReference type="Proteomes" id="UP001302676">
    <property type="component" value="Unassembled WGS sequence"/>
</dbReference>
<dbReference type="GO" id="GO:0016773">
    <property type="term" value="F:phosphotransferase activity, alcohol group as acceptor"/>
    <property type="evidence" value="ECO:0007669"/>
    <property type="project" value="InterPro"/>
</dbReference>
<dbReference type="AlphaFoldDB" id="A0AAN6UZ15"/>
<dbReference type="GO" id="GO:0006040">
    <property type="term" value="P:amino sugar metabolic process"/>
    <property type="evidence" value="ECO:0007669"/>
    <property type="project" value="InterPro"/>
</dbReference>
<dbReference type="GO" id="GO:0016301">
    <property type="term" value="F:kinase activity"/>
    <property type="evidence" value="ECO:0007669"/>
    <property type="project" value="UniProtKB-KW"/>
</dbReference>
<keyword evidence="3" id="KW-1185">Reference proteome</keyword>
<sequence length="474" mass="50526">MGSLPDTASGPNTNGHGLNAHTVSRPDGSLDLTVLGMNSGTAMDGIDCALVRYRQASPSAPLHMQLLKYDEIPVPQEMKQPILHMLRSTSTTPSALAQLNVQLGHMFSTAVHTFCTTHSIPPSTIDLIGSHGQTIWLLSMPAPGTSETRSALCLGEGTIIAAETGITTVTSFRQAEQAVGRQGAPLVALIDGLLLHHPTKTRLCQNIGGIANLCLIPADSAGGVHAMVDWDCGPGNMFIDAAMRHYTAGEQEYDRDGMWAKRGTVHQATVDQFLATNPYINHAPPKTTGREVFGDNECHELIEACEKAGCDKYDVVATLTRITAENILYQYRTFLPRYGYGCGGGVTDSKVTQVDEIFMCGGGARNPAIVDYLRKQLPGVRICALDETGVPGDAKEAVSFAQQAVEAVLGRPGLVPVNSDSLALNGIGGKIAPGKRWREVMGMGVDFGRGWKGEGGLLPSVTEMVVDGGEYLWD</sequence>
<proteinExistence type="predicted"/>
<dbReference type="SUPFAM" id="SSF53067">
    <property type="entry name" value="Actin-like ATPase domain"/>
    <property type="match status" value="1"/>
</dbReference>
<evidence type="ECO:0000256" key="1">
    <source>
        <dbReference type="SAM" id="MobiDB-lite"/>
    </source>
</evidence>
<dbReference type="GeneID" id="87814485"/>
<feature type="region of interest" description="Disordered" evidence="1">
    <location>
        <begin position="1"/>
        <end position="25"/>
    </location>
</feature>
<dbReference type="RefSeq" id="XP_062635056.1">
    <property type="nucleotide sequence ID" value="XM_062777872.1"/>
</dbReference>
<reference evidence="2" key="1">
    <citation type="journal article" date="2023" name="Mol. Phylogenet. Evol.">
        <title>Genome-scale phylogeny and comparative genomics of the fungal order Sordariales.</title>
        <authorList>
            <person name="Hensen N."/>
            <person name="Bonometti L."/>
            <person name="Westerberg I."/>
            <person name="Brannstrom I.O."/>
            <person name="Guillou S."/>
            <person name="Cros-Aarteil S."/>
            <person name="Calhoun S."/>
            <person name="Haridas S."/>
            <person name="Kuo A."/>
            <person name="Mondo S."/>
            <person name="Pangilinan J."/>
            <person name="Riley R."/>
            <person name="LaButti K."/>
            <person name="Andreopoulos B."/>
            <person name="Lipzen A."/>
            <person name="Chen C."/>
            <person name="Yan M."/>
            <person name="Daum C."/>
            <person name="Ng V."/>
            <person name="Clum A."/>
            <person name="Steindorff A."/>
            <person name="Ohm R.A."/>
            <person name="Martin F."/>
            <person name="Silar P."/>
            <person name="Natvig D.O."/>
            <person name="Lalanne C."/>
            <person name="Gautier V."/>
            <person name="Ament-Velasquez S.L."/>
            <person name="Kruys A."/>
            <person name="Hutchinson M.I."/>
            <person name="Powell A.J."/>
            <person name="Barry K."/>
            <person name="Miller A.N."/>
            <person name="Grigoriev I.V."/>
            <person name="Debuchy R."/>
            <person name="Gladieux P."/>
            <person name="Hiltunen Thoren M."/>
            <person name="Johannesson H."/>
        </authorList>
    </citation>
    <scope>NUCLEOTIDE SEQUENCE</scope>
    <source>
        <strain evidence="2">CBS 141.50</strain>
    </source>
</reference>
<evidence type="ECO:0000313" key="3">
    <source>
        <dbReference type="Proteomes" id="UP001302676"/>
    </source>
</evidence>
<keyword evidence="2" id="KW-0418">Kinase</keyword>
<dbReference type="GO" id="GO:0009254">
    <property type="term" value="P:peptidoglycan turnover"/>
    <property type="evidence" value="ECO:0007669"/>
    <property type="project" value="InterPro"/>
</dbReference>
<gene>
    <name evidence="2" type="ORF">C8A04DRAFT_13846</name>
</gene>
<dbReference type="Pfam" id="PF03702">
    <property type="entry name" value="AnmK"/>
    <property type="match status" value="1"/>
</dbReference>
<protein>
    <submittedName>
        <fullName evidence="2">Anhydro-N-acetylmuramic acid kinase</fullName>
    </submittedName>
</protein>
<organism evidence="2 3">
    <name type="scientific">Dichotomopilus funicola</name>
    <dbReference type="NCBI Taxonomy" id="1934379"/>
    <lineage>
        <taxon>Eukaryota</taxon>
        <taxon>Fungi</taxon>
        <taxon>Dikarya</taxon>
        <taxon>Ascomycota</taxon>
        <taxon>Pezizomycotina</taxon>
        <taxon>Sordariomycetes</taxon>
        <taxon>Sordariomycetidae</taxon>
        <taxon>Sordariales</taxon>
        <taxon>Chaetomiaceae</taxon>
        <taxon>Dichotomopilus</taxon>
    </lineage>
</organism>
<evidence type="ECO:0000313" key="2">
    <source>
        <dbReference type="EMBL" id="KAK4141685.1"/>
    </source>
</evidence>
<keyword evidence="2" id="KW-0808">Transferase</keyword>
<dbReference type="PANTHER" id="PTHR30605:SF0">
    <property type="entry name" value="ANHYDRO-N-ACETYLMURAMIC ACID KINASE"/>
    <property type="match status" value="1"/>
</dbReference>
<dbReference type="Gene3D" id="3.30.420.40">
    <property type="match status" value="2"/>
</dbReference>
<dbReference type="PANTHER" id="PTHR30605">
    <property type="entry name" value="ANHYDRO-N-ACETYLMURAMIC ACID KINASE"/>
    <property type="match status" value="1"/>
</dbReference>
<dbReference type="EMBL" id="MU853607">
    <property type="protein sequence ID" value="KAK4141685.1"/>
    <property type="molecule type" value="Genomic_DNA"/>
</dbReference>
<dbReference type="GO" id="GO:0005524">
    <property type="term" value="F:ATP binding"/>
    <property type="evidence" value="ECO:0007669"/>
    <property type="project" value="InterPro"/>
</dbReference>
<reference evidence="2" key="2">
    <citation type="submission" date="2023-05" db="EMBL/GenBank/DDBJ databases">
        <authorList>
            <consortium name="Lawrence Berkeley National Laboratory"/>
            <person name="Steindorff A."/>
            <person name="Hensen N."/>
            <person name="Bonometti L."/>
            <person name="Westerberg I."/>
            <person name="Brannstrom I.O."/>
            <person name="Guillou S."/>
            <person name="Cros-Aarteil S."/>
            <person name="Calhoun S."/>
            <person name="Haridas S."/>
            <person name="Kuo A."/>
            <person name="Mondo S."/>
            <person name="Pangilinan J."/>
            <person name="Riley R."/>
            <person name="Labutti K."/>
            <person name="Andreopoulos B."/>
            <person name="Lipzen A."/>
            <person name="Chen C."/>
            <person name="Yanf M."/>
            <person name="Daum C."/>
            <person name="Ng V."/>
            <person name="Clum A."/>
            <person name="Ohm R."/>
            <person name="Martin F."/>
            <person name="Silar P."/>
            <person name="Natvig D."/>
            <person name="Lalanne C."/>
            <person name="Gautier V."/>
            <person name="Ament-Velasquez S.L."/>
            <person name="Kruys A."/>
            <person name="Hutchinson M.I."/>
            <person name="Powell A.J."/>
            <person name="Barry K."/>
            <person name="Miller A.N."/>
            <person name="Grigoriev I.V."/>
            <person name="Debuchy R."/>
            <person name="Gladieux P."/>
            <person name="Thoren M.H."/>
            <person name="Johannesson H."/>
        </authorList>
    </citation>
    <scope>NUCLEOTIDE SEQUENCE</scope>
    <source>
        <strain evidence="2">CBS 141.50</strain>
    </source>
</reference>